<feature type="region of interest" description="Disordered" evidence="8">
    <location>
        <begin position="516"/>
        <end position="576"/>
    </location>
</feature>
<keyword evidence="3" id="KW-0645">Protease</keyword>
<feature type="domain" description="S1-like" evidence="10">
    <location>
        <begin position="409"/>
        <end position="493"/>
    </location>
</feature>
<keyword evidence="5" id="KW-0788">Thiol protease</keyword>
<dbReference type="SMART" id="SM00645">
    <property type="entry name" value="Pept_C1"/>
    <property type="match status" value="1"/>
</dbReference>
<feature type="compositionally biased region" description="Acidic residues" evidence="8">
    <location>
        <begin position="558"/>
        <end position="570"/>
    </location>
</feature>
<protein>
    <recommendedName>
        <fullName evidence="10">S1-like domain-containing protein</fullName>
    </recommendedName>
</protein>
<dbReference type="InterPro" id="IPR046350">
    <property type="entry name" value="Cystatin_sf"/>
</dbReference>
<feature type="chain" id="PRO_5025584612" description="S1-like domain-containing protein" evidence="9">
    <location>
        <begin position="29"/>
        <end position="576"/>
    </location>
</feature>
<dbReference type="Pfam" id="PF00031">
    <property type="entry name" value="Cystatin"/>
    <property type="match status" value="1"/>
</dbReference>
<dbReference type="InterPro" id="IPR000010">
    <property type="entry name" value="Cystatin_dom"/>
</dbReference>
<dbReference type="InterPro" id="IPR013128">
    <property type="entry name" value="Peptidase_C1A"/>
</dbReference>
<evidence type="ECO:0000256" key="9">
    <source>
        <dbReference type="SAM" id="SignalP"/>
    </source>
</evidence>
<sequence>MEVGFRSRPVILWLALAAAAAALGSVLGLGEDLDRPLFGPPGSPIRLQAGDPGLVKALGFAEDHYNRGSNAMHLRKVSRFISASKQLVKGIRYTITVELSNTQCKKSTMLRTCDFYPEAQKLKESVELLGQFKEFMVKYNKMYSSQEEEEFRSTYLNPLLSQWTLHRPMKPATPAQGPAPASWDWREHGAVSSVKNQGMCGSCWAFSVTGNIEGQWFLKNGTLLSLSEQELVDCDGLDQACKGGLPTNAYEAIEKLGGLETEADYSYTGKKQSCDFATKKVAAYINSSVELPKDEKDIAAWLAENGPVSVALNAFAMQFYRKGVSHPLKIFCNPWMIDHAVLMVGYGERKGTPFWAIKNSWGEDYGEQVIVTAVFWAVLLINSSVLTVTELVFAGDGTRSSAFTMSQATKRKHVVKEALGDFVTPTENQQIVKVTGSRGNNLHETVTALGETFLVSMPTKFRKNLWIKRGDYVIVDPIEEGEKVKAEISFILYKDHIQYLQKQQLWPEGFMVEVSAPDKTSEPQGTEEKDEEEGASDSEDDESDLFVNTNRCNYQYSESEEEDDDDDKSEEDNKDK</sequence>
<feature type="compositionally biased region" description="Acidic residues" evidence="8">
    <location>
        <begin position="528"/>
        <end position="544"/>
    </location>
</feature>
<dbReference type="InterPro" id="IPR038765">
    <property type="entry name" value="Papain-like_cys_pep_sf"/>
</dbReference>
<evidence type="ECO:0000256" key="5">
    <source>
        <dbReference type="ARBA" id="ARBA00022807"/>
    </source>
</evidence>
<dbReference type="InterPro" id="IPR012340">
    <property type="entry name" value="NA-bd_OB-fold"/>
</dbReference>
<evidence type="ECO:0000256" key="2">
    <source>
        <dbReference type="ARBA" id="ARBA00009403"/>
    </source>
</evidence>
<dbReference type="InterPro" id="IPR039417">
    <property type="entry name" value="Peptidase_C1A_papain-like"/>
</dbReference>
<evidence type="ECO:0000256" key="6">
    <source>
        <dbReference type="ARBA" id="ARBA00023157"/>
    </source>
</evidence>
<dbReference type="SUPFAM" id="SSF54403">
    <property type="entry name" value="Cystatin/monellin"/>
    <property type="match status" value="1"/>
</dbReference>
<comment type="similarity">
    <text evidence="1">Belongs to the peptidase C1 family.</text>
</comment>
<dbReference type="PRINTS" id="PR00705">
    <property type="entry name" value="PAPAIN"/>
</dbReference>
<dbReference type="GO" id="GO:0008234">
    <property type="term" value="F:cysteine-type peptidase activity"/>
    <property type="evidence" value="ECO:0007669"/>
    <property type="project" value="UniProtKB-KW"/>
</dbReference>
<dbReference type="InterPro" id="IPR000169">
    <property type="entry name" value="Pept_cys_AS"/>
</dbReference>
<dbReference type="CDD" id="cd00042">
    <property type="entry name" value="CY"/>
    <property type="match status" value="1"/>
</dbReference>
<dbReference type="SUPFAM" id="SSF54001">
    <property type="entry name" value="Cysteine proteinases"/>
    <property type="match status" value="1"/>
</dbReference>
<dbReference type="Pfam" id="PF00112">
    <property type="entry name" value="Peptidase_C1"/>
    <property type="match status" value="1"/>
</dbReference>
<dbReference type="InterPro" id="IPR000668">
    <property type="entry name" value="Peptidase_C1A_C"/>
</dbReference>
<feature type="compositionally biased region" description="Polar residues" evidence="8">
    <location>
        <begin position="546"/>
        <end position="556"/>
    </location>
</feature>
<keyword evidence="6" id="KW-1015">Disulfide bond</keyword>
<evidence type="ECO:0000313" key="11">
    <source>
        <dbReference type="EMBL" id="KAF0039667.1"/>
    </source>
</evidence>
<dbReference type="InterPro" id="IPR006196">
    <property type="entry name" value="RNA-binding_domain_S1_IF1"/>
</dbReference>
<comment type="caution">
    <text evidence="11">The sequence shown here is derived from an EMBL/GenBank/DDBJ whole genome shotgun (WGS) entry which is preliminary data.</text>
</comment>
<dbReference type="Gene3D" id="2.40.50.140">
    <property type="entry name" value="Nucleic acid-binding proteins"/>
    <property type="match status" value="1"/>
</dbReference>
<reference evidence="11 12" key="1">
    <citation type="submission" date="2019-06" db="EMBL/GenBank/DDBJ databases">
        <title>Draft genomes of female and male turbot (Scophthalmus maximus).</title>
        <authorList>
            <person name="Xu H."/>
            <person name="Xu X.-W."/>
            <person name="Shao C."/>
            <person name="Chen S."/>
        </authorList>
    </citation>
    <scope>NUCLEOTIDE SEQUENCE [LARGE SCALE GENOMIC DNA]</scope>
    <source>
        <strain evidence="11">Ysfricsl-2016a</strain>
        <tissue evidence="11">Blood</tissue>
    </source>
</reference>
<dbReference type="FunFam" id="3.90.70.10:FF:000050">
    <property type="entry name" value="Cathepsin F"/>
    <property type="match status" value="1"/>
</dbReference>
<keyword evidence="4" id="KW-0378">Hydrolase</keyword>
<dbReference type="GO" id="GO:0003743">
    <property type="term" value="F:translation initiation factor activity"/>
    <property type="evidence" value="ECO:0007669"/>
    <property type="project" value="UniProtKB-UniRule"/>
</dbReference>
<dbReference type="PROSITE" id="PS00139">
    <property type="entry name" value="THIOL_PROTEASE_CYS"/>
    <property type="match status" value="1"/>
</dbReference>
<evidence type="ECO:0000256" key="7">
    <source>
        <dbReference type="PROSITE-ProRule" id="PRU00181"/>
    </source>
</evidence>
<dbReference type="SUPFAM" id="SSF50249">
    <property type="entry name" value="Nucleic acid-binding proteins"/>
    <property type="match status" value="1"/>
</dbReference>
<name>A0A6A4T0V5_SCOMX</name>
<dbReference type="SMART" id="SM00043">
    <property type="entry name" value="CY"/>
    <property type="match status" value="1"/>
</dbReference>
<dbReference type="PROSITE" id="PS00639">
    <property type="entry name" value="THIOL_PROTEASE_HIS"/>
    <property type="match status" value="1"/>
</dbReference>
<dbReference type="AlphaFoldDB" id="A0A6A4T0V5"/>
<comment type="similarity">
    <text evidence="2">Belongs to the cystatin family.</text>
</comment>
<gene>
    <name evidence="11" type="ORF">F2P81_007902</name>
</gene>
<dbReference type="Proteomes" id="UP000438429">
    <property type="component" value="Unassembled WGS sequence"/>
</dbReference>
<evidence type="ECO:0000259" key="10">
    <source>
        <dbReference type="PROSITE" id="PS50832"/>
    </source>
</evidence>
<keyword evidence="7" id="KW-0648">Protein biosynthesis</keyword>
<dbReference type="GO" id="GO:0004869">
    <property type="term" value="F:cysteine-type endopeptidase inhibitor activity"/>
    <property type="evidence" value="ECO:0007669"/>
    <property type="project" value="InterPro"/>
</dbReference>
<dbReference type="GO" id="GO:0003723">
    <property type="term" value="F:RNA binding"/>
    <property type="evidence" value="ECO:0007669"/>
    <property type="project" value="InterPro"/>
</dbReference>
<dbReference type="EMBL" id="VEVO01000007">
    <property type="protein sequence ID" value="KAF0039667.1"/>
    <property type="molecule type" value="Genomic_DNA"/>
</dbReference>
<dbReference type="InterPro" id="IPR025660">
    <property type="entry name" value="Pept_his_AS"/>
</dbReference>
<keyword evidence="9" id="KW-0732">Signal</keyword>
<evidence type="ECO:0000313" key="12">
    <source>
        <dbReference type="Proteomes" id="UP000438429"/>
    </source>
</evidence>
<dbReference type="Pfam" id="PF01176">
    <property type="entry name" value="eIF-1a"/>
    <property type="match status" value="1"/>
</dbReference>
<dbReference type="GO" id="GO:0006508">
    <property type="term" value="P:proteolysis"/>
    <property type="evidence" value="ECO:0007669"/>
    <property type="project" value="UniProtKB-KW"/>
</dbReference>
<evidence type="ECO:0000256" key="1">
    <source>
        <dbReference type="ARBA" id="ARBA00008455"/>
    </source>
</evidence>
<dbReference type="SMART" id="SM00652">
    <property type="entry name" value="eIF1a"/>
    <property type="match status" value="1"/>
</dbReference>
<dbReference type="Gene3D" id="3.10.450.10">
    <property type="match status" value="1"/>
</dbReference>
<evidence type="ECO:0000256" key="3">
    <source>
        <dbReference type="ARBA" id="ARBA00022670"/>
    </source>
</evidence>
<keyword evidence="7" id="KW-0396">Initiation factor</keyword>
<dbReference type="PANTHER" id="PTHR12411">
    <property type="entry name" value="CYSTEINE PROTEASE FAMILY C1-RELATED"/>
    <property type="match status" value="1"/>
</dbReference>
<feature type="signal peptide" evidence="9">
    <location>
        <begin position="1"/>
        <end position="28"/>
    </location>
</feature>
<organism evidence="11 12">
    <name type="scientific">Scophthalmus maximus</name>
    <name type="common">Turbot</name>
    <name type="synonym">Psetta maxima</name>
    <dbReference type="NCBI Taxonomy" id="52904"/>
    <lineage>
        <taxon>Eukaryota</taxon>
        <taxon>Metazoa</taxon>
        <taxon>Chordata</taxon>
        <taxon>Craniata</taxon>
        <taxon>Vertebrata</taxon>
        <taxon>Euteleostomi</taxon>
        <taxon>Actinopterygii</taxon>
        <taxon>Neopterygii</taxon>
        <taxon>Teleostei</taxon>
        <taxon>Neoteleostei</taxon>
        <taxon>Acanthomorphata</taxon>
        <taxon>Carangaria</taxon>
        <taxon>Pleuronectiformes</taxon>
        <taxon>Pleuronectoidei</taxon>
        <taxon>Scophthalmidae</taxon>
        <taxon>Scophthalmus</taxon>
    </lineage>
</organism>
<evidence type="ECO:0000256" key="4">
    <source>
        <dbReference type="ARBA" id="ARBA00022801"/>
    </source>
</evidence>
<dbReference type="InterPro" id="IPR001253">
    <property type="entry name" value="TIF_eIF-1A"/>
</dbReference>
<accession>A0A6A4T0V5</accession>
<proteinExistence type="inferred from homology"/>
<dbReference type="PROSITE" id="PS50832">
    <property type="entry name" value="S1_IF1_TYPE"/>
    <property type="match status" value="1"/>
</dbReference>
<dbReference type="CDD" id="cd02248">
    <property type="entry name" value="Peptidase_C1A"/>
    <property type="match status" value="1"/>
</dbReference>
<dbReference type="CDD" id="cd05792">
    <property type="entry name" value="S1_eIF1AD_like"/>
    <property type="match status" value="1"/>
</dbReference>
<dbReference type="FunFam" id="3.10.450.10:FF:000004">
    <property type="entry name" value="Cystatin C"/>
    <property type="match status" value="1"/>
</dbReference>
<evidence type="ECO:0000256" key="8">
    <source>
        <dbReference type="SAM" id="MobiDB-lite"/>
    </source>
</evidence>
<dbReference type="Gene3D" id="3.90.70.10">
    <property type="entry name" value="Cysteine proteinases"/>
    <property type="match status" value="1"/>
</dbReference>